<dbReference type="Proteomes" id="UP001165080">
    <property type="component" value="Unassembled WGS sequence"/>
</dbReference>
<organism evidence="1 2">
    <name type="scientific">Pleodorina starrii</name>
    <dbReference type="NCBI Taxonomy" id="330485"/>
    <lineage>
        <taxon>Eukaryota</taxon>
        <taxon>Viridiplantae</taxon>
        <taxon>Chlorophyta</taxon>
        <taxon>core chlorophytes</taxon>
        <taxon>Chlorophyceae</taxon>
        <taxon>CS clade</taxon>
        <taxon>Chlamydomonadales</taxon>
        <taxon>Volvocaceae</taxon>
        <taxon>Pleodorina</taxon>
    </lineage>
</organism>
<dbReference type="PANTHER" id="PTHR35020">
    <property type="entry name" value="N-ACETYLGLUCOSAMINE-INDUCED PROTEIN 1"/>
    <property type="match status" value="1"/>
</dbReference>
<evidence type="ECO:0000313" key="2">
    <source>
        <dbReference type="Proteomes" id="UP001165080"/>
    </source>
</evidence>
<protein>
    <submittedName>
        <fullName evidence="1">Uncharacterized protein</fullName>
    </submittedName>
</protein>
<accession>A0A9W6BUT6</accession>
<dbReference type="AlphaFoldDB" id="A0A9W6BUT6"/>
<sequence>MAAIVSAPLRWQEVKEIVQRGKSDVTALSSIGRCAWDYADYTEYCSQLKEKWATVGDNMRAKLFNAPTRAIPDGKLEVDNDLDTTSSTCYVLVMKNEFPYSFAPEDQISHVNIWCSSQGLDDSIVEQLIAERLPCDEYVWFVNPPQLRSVKTVCPSFSCPPTSVPVQPAIVLTKIIMFIVALCS</sequence>
<name>A0A9W6BUT6_9CHLO</name>
<evidence type="ECO:0000313" key="1">
    <source>
        <dbReference type="EMBL" id="GLC58250.1"/>
    </source>
</evidence>
<dbReference type="GO" id="GO:0006044">
    <property type="term" value="P:N-acetylglucosamine metabolic process"/>
    <property type="evidence" value="ECO:0007669"/>
    <property type="project" value="TreeGrafter"/>
</dbReference>
<gene>
    <name evidence="1" type="primary">PLEST005467</name>
    <name evidence="1" type="ORF">PLESTB_001337800</name>
</gene>
<dbReference type="GO" id="GO:0005737">
    <property type="term" value="C:cytoplasm"/>
    <property type="evidence" value="ECO:0007669"/>
    <property type="project" value="TreeGrafter"/>
</dbReference>
<dbReference type="EMBL" id="BRXU01000022">
    <property type="protein sequence ID" value="GLC58250.1"/>
    <property type="molecule type" value="Genomic_DNA"/>
</dbReference>
<proteinExistence type="predicted"/>
<comment type="caution">
    <text evidence="1">The sequence shown here is derived from an EMBL/GenBank/DDBJ whole genome shotgun (WGS) entry which is preliminary data.</text>
</comment>
<keyword evidence="2" id="KW-1185">Reference proteome</keyword>
<dbReference type="Pfam" id="PF12239">
    <property type="entry name" value="DUF3605"/>
    <property type="match status" value="1"/>
</dbReference>
<dbReference type="PANTHER" id="PTHR35020:SF2">
    <property type="entry name" value="N-ACETYLGLUCOSAMINE-INDUCED PROTEIN 1"/>
    <property type="match status" value="1"/>
</dbReference>
<reference evidence="1 2" key="1">
    <citation type="journal article" date="2023" name="Commun. Biol.">
        <title>Reorganization of the ancestral sex-determining regions during the evolution of trioecy in Pleodorina starrii.</title>
        <authorList>
            <person name="Takahashi K."/>
            <person name="Suzuki S."/>
            <person name="Kawai-Toyooka H."/>
            <person name="Yamamoto K."/>
            <person name="Hamaji T."/>
            <person name="Ootsuki R."/>
            <person name="Yamaguchi H."/>
            <person name="Kawachi M."/>
            <person name="Higashiyama T."/>
            <person name="Nozaki H."/>
        </authorList>
    </citation>
    <scope>NUCLEOTIDE SEQUENCE [LARGE SCALE GENOMIC DNA]</scope>
    <source>
        <strain evidence="1 2">NIES-4479</strain>
    </source>
</reference>
<dbReference type="InterPro" id="IPR022036">
    <property type="entry name" value="DUF3605"/>
</dbReference>